<evidence type="ECO:0000313" key="3">
    <source>
        <dbReference type="Proteomes" id="UP000265618"/>
    </source>
</evidence>
<feature type="transmembrane region" description="Helical" evidence="1">
    <location>
        <begin position="17"/>
        <end position="39"/>
    </location>
</feature>
<name>A0A9K3D229_9EUKA</name>
<dbReference type="AlphaFoldDB" id="A0A9K3D229"/>
<dbReference type="EMBL" id="BDIP01002770">
    <property type="protein sequence ID" value="GIQ86797.1"/>
    <property type="molecule type" value="Genomic_DNA"/>
</dbReference>
<protein>
    <submittedName>
        <fullName evidence="2">Uncharacterized protein</fullName>
    </submittedName>
</protein>
<keyword evidence="1" id="KW-1133">Transmembrane helix</keyword>
<reference evidence="2 3" key="1">
    <citation type="journal article" date="2018" name="PLoS ONE">
        <title>The draft genome of Kipferlia bialata reveals reductive genome evolution in fornicate parasites.</title>
        <authorList>
            <person name="Tanifuji G."/>
            <person name="Takabayashi S."/>
            <person name="Kume K."/>
            <person name="Takagi M."/>
            <person name="Nakayama T."/>
            <person name="Kamikawa R."/>
            <person name="Inagaki Y."/>
            <person name="Hashimoto T."/>
        </authorList>
    </citation>
    <scope>NUCLEOTIDE SEQUENCE [LARGE SCALE GENOMIC DNA]</scope>
    <source>
        <strain evidence="2">NY0173</strain>
    </source>
</reference>
<dbReference type="Proteomes" id="UP000265618">
    <property type="component" value="Unassembled WGS sequence"/>
</dbReference>
<evidence type="ECO:0000313" key="2">
    <source>
        <dbReference type="EMBL" id="GIQ86797.1"/>
    </source>
</evidence>
<comment type="caution">
    <text evidence="2">The sequence shown here is derived from an EMBL/GenBank/DDBJ whole genome shotgun (WGS) entry which is preliminary data.</text>
</comment>
<feature type="non-terminal residue" evidence="2">
    <location>
        <position position="1"/>
    </location>
</feature>
<organism evidence="2 3">
    <name type="scientific">Kipferlia bialata</name>
    <dbReference type="NCBI Taxonomy" id="797122"/>
    <lineage>
        <taxon>Eukaryota</taxon>
        <taxon>Metamonada</taxon>
        <taxon>Carpediemonas-like organisms</taxon>
        <taxon>Kipferlia</taxon>
    </lineage>
</organism>
<keyword evidence="3" id="KW-1185">Reference proteome</keyword>
<proteinExistence type="predicted"/>
<gene>
    <name evidence="2" type="ORF">KIPB_008718</name>
</gene>
<sequence length="99" mass="10776">MPSKHPSPKSHKRDDDFLALLCFALAPLVFIVVGGLWLISRGNDYARICGESEEVQMTVKTASVVASTGAGGVLDYRCVVELQDEDDDTYWAGYSMFGG</sequence>
<keyword evidence="1" id="KW-0812">Transmembrane</keyword>
<accession>A0A9K3D229</accession>
<keyword evidence="1" id="KW-0472">Membrane</keyword>
<evidence type="ECO:0000256" key="1">
    <source>
        <dbReference type="SAM" id="Phobius"/>
    </source>
</evidence>